<name>A0A2U1NFF5_ARTAN</name>
<evidence type="ECO:0000256" key="1">
    <source>
        <dbReference type="SAM" id="MobiDB-lite"/>
    </source>
</evidence>
<dbReference type="Proteomes" id="UP000245207">
    <property type="component" value="Unassembled WGS sequence"/>
</dbReference>
<sequence>MASDNNIFPLGSQSARTVPNIIFHLDLAVKNLEAYLKGFTIWDITARFTPREVTSGVMVTSYWCKSLSGSSTKKWLALTMQRCPETPFPGRRGNLSDLLEAGAACCPKHGAGSGPVYAPTPELHQATQASKQPWVTMQPVRAESSAGSSSNPPVHEAMAQLKPPSAEETAVLAAPASSKSLRFPLRPGKGV</sequence>
<dbReference type="AlphaFoldDB" id="A0A2U1NFF5"/>
<dbReference type="Pfam" id="PF12764">
    <property type="entry name" value="Gly-rich_Ago1"/>
    <property type="match status" value="1"/>
</dbReference>
<gene>
    <name evidence="3" type="ORF">CTI12_AA269920</name>
</gene>
<proteinExistence type="predicted"/>
<evidence type="ECO:0000259" key="2">
    <source>
        <dbReference type="Pfam" id="PF12764"/>
    </source>
</evidence>
<comment type="caution">
    <text evidence="3">The sequence shown here is derived from an EMBL/GenBank/DDBJ whole genome shotgun (WGS) entry which is preliminary data.</text>
</comment>
<protein>
    <submittedName>
        <fullName evidence="3">Argonaute/Dicer protein, PAZ</fullName>
    </submittedName>
</protein>
<feature type="region of interest" description="Disordered" evidence="1">
    <location>
        <begin position="129"/>
        <end position="191"/>
    </location>
</feature>
<accession>A0A2U1NFF5</accession>
<dbReference type="STRING" id="35608.A0A2U1NFF5"/>
<organism evidence="3 4">
    <name type="scientific">Artemisia annua</name>
    <name type="common">Sweet wormwood</name>
    <dbReference type="NCBI Taxonomy" id="35608"/>
    <lineage>
        <taxon>Eukaryota</taxon>
        <taxon>Viridiplantae</taxon>
        <taxon>Streptophyta</taxon>
        <taxon>Embryophyta</taxon>
        <taxon>Tracheophyta</taxon>
        <taxon>Spermatophyta</taxon>
        <taxon>Magnoliopsida</taxon>
        <taxon>eudicotyledons</taxon>
        <taxon>Gunneridae</taxon>
        <taxon>Pentapetalae</taxon>
        <taxon>asterids</taxon>
        <taxon>campanulids</taxon>
        <taxon>Asterales</taxon>
        <taxon>Asteraceae</taxon>
        <taxon>Asteroideae</taxon>
        <taxon>Anthemideae</taxon>
        <taxon>Artemisiinae</taxon>
        <taxon>Artemisia</taxon>
    </lineage>
</organism>
<feature type="domain" description="Argonaut glycine-rich" evidence="2">
    <location>
        <begin position="108"/>
        <end position="156"/>
    </location>
</feature>
<dbReference type="InterPro" id="IPR024357">
    <property type="entry name" value="Argonaut_Gly-rich"/>
</dbReference>
<keyword evidence="4" id="KW-1185">Reference proteome</keyword>
<dbReference type="EMBL" id="PKPP01002930">
    <property type="protein sequence ID" value="PWA72249.1"/>
    <property type="molecule type" value="Genomic_DNA"/>
</dbReference>
<evidence type="ECO:0000313" key="4">
    <source>
        <dbReference type="Proteomes" id="UP000245207"/>
    </source>
</evidence>
<reference evidence="3 4" key="1">
    <citation type="journal article" date="2018" name="Mol. Plant">
        <title>The genome of Artemisia annua provides insight into the evolution of Asteraceae family and artemisinin biosynthesis.</title>
        <authorList>
            <person name="Shen Q."/>
            <person name="Zhang L."/>
            <person name="Liao Z."/>
            <person name="Wang S."/>
            <person name="Yan T."/>
            <person name="Shi P."/>
            <person name="Liu M."/>
            <person name="Fu X."/>
            <person name="Pan Q."/>
            <person name="Wang Y."/>
            <person name="Lv Z."/>
            <person name="Lu X."/>
            <person name="Zhang F."/>
            <person name="Jiang W."/>
            <person name="Ma Y."/>
            <person name="Chen M."/>
            <person name="Hao X."/>
            <person name="Li L."/>
            <person name="Tang Y."/>
            <person name="Lv G."/>
            <person name="Zhou Y."/>
            <person name="Sun X."/>
            <person name="Brodelius P.E."/>
            <person name="Rose J.K.C."/>
            <person name="Tang K."/>
        </authorList>
    </citation>
    <scope>NUCLEOTIDE SEQUENCE [LARGE SCALE GENOMIC DNA]</scope>
    <source>
        <strain evidence="4">cv. Huhao1</strain>
        <tissue evidence="3">Leaf</tissue>
    </source>
</reference>
<evidence type="ECO:0000313" key="3">
    <source>
        <dbReference type="EMBL" id="PWA72249.1"/>
    </source>
</evidence>